<dbReference type="InterPro" id="IPR037147">
    <property type="entry name" value="Ribosomal_bL28_sf"/>
</dbReference>
<dbReference type="Gene3D" id="2.30.170.40">
    <property type="entry name" value="Ribosomal protein L28/L24"/>
    <property type="match status" value="1"/>
</dbReference>
<evidence type="ECO:0000313" key="6">
    <source>
        <dbReference type="EMBL" id="PVY94596.1"/>
    </source>
</evidence>
<proteinExistence type="inferred from homology"/>
<protein>
    <recommendedName>
        <fullName evidence="4 5">Large ribosomal subunit protein bL28</fullName>
    </recommendedName>
</protein>
<evidence type="ECO:0000256" key="4">
    <source>
        <dbReference type="ARBA" id="ARBA00035174"/>
    </source>
</evidence>
<dbReference type="GO" id="GO:0005840">
    <property type="term" value="C:ribosome"/>
    <property type="evidence" value="ECO:0007669"/>
    <property type="project" value="UniProtKB-KW"/>
</dbReference>
<evidence type="ECO:0000256" key="1">
    <source>
        <dbReference type="ARBA" id="ARBA00008760"/>
    </source>
</evidence>
<dbReference type="InterPro" id="IPR026569">
    <property type="entry name" value="Ribosomal_bL28"/>
</dbReference>
<dbReference type="GO" id="GO:1990904">
    <property type="term" value="C:ribonucleoprotein complex"/>
    <property type="evidence" value="ECO:0007669"/>
    <property type="project" value="UniProtKB-KW"/>
</dbReference>
<dbReference type="Pfam" id="PF00830">
    <property type="entry name" value="Ribosomal_L28"/>
    <property type="match status" value="1"/>
</dbReference>
<comment type="caution">
    <text evidence="6">The sequence shown here is derived from an EMBL/GenBank/DDBJ whole genome shotgun (WGS) entry which is preliminary data.</text>
</comment>
<organism evidence="6 7">
    <name type="scientific">Ezakiella coagulans</name>
    <dbReference type="NCBI Taxonomy" id="46507"/>
    <lineage>
        <taxon>Bacteria</taxon>
        <taxon>Bacillati</taxon>
        <taxon>Bacillota</taxon>
        <taxon>Tissierellia</taxon>
        <taxon>Ezakiella</taxon>
    </lineage>
</organism>
<dbReference type="GO" id="GO:0006412">
    <property type="term" value="P:translation"/>
    <property type="evidence" value="ECO:0007669"/>
    <property type="project" value="UniProtKB-UniRule"/>
</dbReference>
<evidence type="ECO:0000256" key="5">
    <source>
        <dbReference type="HAMAP-Rule" id="MF_00373"/>
    </source>
</evidence>
<comment type="similarity">
    <text evidence="1 5">Belongs to the bacterial ribosomal protein bL28 family.</text>
</comment>
<dbReference type="RefSeq" id="WP_034545324.1">
    <property type="nucleotide sequence ID" value="NZ_CAUPJO010000002.1"/>
</dbReference>
<evidence type="ECO:0000256" key="3">
    <source>
        <dbReference type="ARBA" id="ARBA00023274"/>
    </source>
</evidence>
<dbReference type="Proteomes" id="UP000245793">
    <property type="component" value="Unassembled WGS sequence"/>
</dbReference>
<evidence type="ECO:0000313" key="7">
    <source>
        <dbReference type="Proteomes" id="UP000245793"/>
    </source>
</evidence>
<sequence length="61" mass="6820">MAQVCEICGKGKMFGKKVSHSHRHSAKSWAPNLRRVRIVEDGTPKRIKVCASCLKKVNQDA</sequence>
<dbReference type="PANTHER" id="PTHR39080">
    <property type="entry name" value="50S RIBOSOMAL PROTEIN L28"/>
    <property type="match status" value="1"/>
</dbReference>
<dbReference type="PANTHER" id="PTHR39080:SF1">
    <property type="entry name" value="LARGE RIBOSOMAL SUBUNIT PROTEIN BL28A"/>
    <property type="match status" value="1"/>
</dbReference>
<dbReference type="NCBIfam" id="TIGR00009">
    <property type="entry name" value="L28"/>
    <property type="match status" value="1"/>
</dbReference>
<dbReference type="AlphaFoldDB" id="A0A2U1E3T2"/>
<evidence type="ECO:0000256" key="2">
    <source>
        <dbReference type="ARBA" id="ARBA00022980"/>
    </source>
</evidence>
<dbReference type="SUPFAM" id="SSF143800">
    <property type="entry name" value="L28p-like"/>
    <property type="match status" value="1"/>
</dbReference>
<dbReference type="EMBL" id="QEKV01000004">
    <property type="protein sequence ID" value="PVY94596.1"/>
    <property type="molecule type" value="Genomic_DNA"/>
</dbReference>
<name>A0A2U1E3T2_9FIRM</name>
<gene>
    <name evidence="5" type="primary">rpmB</name>
    <name evidence="6" type="ORF">C7381_104102</name>
</gene>
<accession>A0A2U1E3T2</accession>
<keyword evidence="3 5" id="KW-0687">Ribonucleoprotein</keyword>
<keyword evidence="7" id="KW-1185">Reference proteome</keyword>
<dbReference type="InterPro" id="IPR001383">
    <property type="entry name" value="Ribosomal_bL28_bact-type"/>
</dbReference>
<dbReference type="HAMAP" id="MF_00373">
    <property type="entry name" value="Ribosomal_bL28"/>
    <property type="match status" value="1"/>
</dbReference>
<keyword evidence="2 5" id="KW-0689">Ribosomal protein</keyword>
<dbReference type="InterPro" id="IPR034704">
    <property type="entry name" value="Ribosomal_bL28/bL31-like_sf"/>
</dbReference>
<dbReference type="GO" id="GO:0003735">
    <property type="term" value="F:structural constituent of ribosome"/>
    <property type="evidence" value="ECO:0007669"/>
    <property type="project" value="InterPro"/>
</dbReference>
<reference evidence="6 7" key="1">
    <citation type="submission" date="2018-04" db="EMBL/GenBank/DDBJ databases">
        <title>Genomic Encyclopedia of Type Strains, Phase IV (KMG-IV): sequencing the most valuable type-strain genomes for metagenomic binning, comparative biology and taxonomic classification.</title>
        <authorList>
            <person name="Goeker M."/>
        </authorList>
    </citation>
    <scope>NUCLEOTIDE SEQUENCE [LARGE SCALE GENOMIC DNA]</scope>
    <source>
        <strain evidence="6 7">DSM 20705</strain>
    </source>
</reference>
<dbReference type="InterPro" id="IPR050096">
    <property type="entry name" value="Bacterial_rp_bL28"/>
</dbReference>